<comment type="caution">
    <text evidence="2">The sequence shown here is derived from an EMBL/GenBank/DDBJ whole genome shotgun (WGS) entry which is preliminary data.</text>
</comment>
<accession>A0A951PG63</accession>
<gene>
    <name evidence="2" type="ORF">KME25_02175</name>
</gene>
<name>A0A951PG63_9CYAN</name>
<evidence type="ECO:0000256" key="1">
    <source>
        <dbReference type="SAM" id="Phobius"/>
    </source>
</evidence>
<dbReference type="Proteomes" id="UP000753908">
    <property type="component" value="Unassembled WGS sequence"/>
</dbReference>
<feature type="transmembrane region" description="Helical" evidence="1">
    <location>
        <begin position="7"/>
        <end position="26"/>
    </location>
</feature>
<keyword evidence="1" id="KW-0812">Transmembrane</keyword>
<feature type="transmembrane region" description="Helical" evidence="1">
    <location>
        <begin position="92"/>
        <end position="125"/>
    </location>
</feature>
<keyword evidence="1" id="KW-0472">Membrane</keyword>
<proteinExistence type="predicted"/>
<evidence type="ECO:0000313" key="3">
    <source>
        <dbReference type="Proteomes" id="UP000753908"/>
    </source>
</evidence>
<feature type="transmembrane region" description="Helical" evidence="1">
    <location>
        <begin position="137"/>
        <end position="157"/>
    </location>
</feature>
<dbReference type="EMBL" id="JAHHIF010000002">
    <property type="protein sequence ID" value="MBW4543245.1"/>
    <property type="molecule type" value="Genomic_DNA"/>
</dbReference>
<evidence type="ECO:0000313" key="2">
    <source>
        <dbReference type="EMBL" id="MBW4543245.1"/>
    </source>
</evidence>
<keyword evidence="1" id="KW-1133">Transmembrane helix</keyword>
<protein>
    <submittedName>
        <fullName evidence="2">Uncharacterized protein</fullName>
    </submittedName>
</protein>
<feature type="transmembrane region" description="Helical" evidence="1">
    <location>
        <begin position="53"/>
        <end position="80"/>
    </location>
</feature>
<sequence length="161" mass="17839">MVFVKKLPWVSLLLLLFTYGVFGWLLSTDAERLANVDARKLTSTTLTLGNTAWLLWLMGAIYSFLIAFALAAPLTLIRNFYTGWLQSDTRAFFSVIFGAFFAVIILSWLEVVVRILVLLAAGALVRLDLQTADYGEWQAFGIISAVSLGGFSLGVIMHQLI</sequence>
<organism evidence="2 3">
    <name type="scientific">Symplocastrum torsivum CPER-KK1</name>
    <dbReference type="NCBI Taxonomy" id="450513"/>
    <lineage>
        <taxon>Bacteria</taxon>
        <taxon>Bacillati</taxon>
        <taxon>Cyanobacteriota</taxon>
        <taxon>Cyanophyceae</taxon>
        <taxon>Oscillatoriophycideae</taxon>
        <taxon>Oscillatoriales</taxon>
        <taxon>Microcoleaceae</taxon>
        <taxon>Symplocastrum</taxon>
    </lineage>
</organism>
<reference evidence="2" key="1">
    <citation type="submission" date="2021-05" db="EMBL/GenBank/DDBJ databases">
        <authorList>
            <person name="Pietrasiak N."/>
            <person name="Ward R."/>
            <person name="Stajich J.E."/>
            <person name="Kurbessoian T."/>
        </authorList>
    </citation>
    <scope>NUCLEOTIDE SEQUENCE</scope>
    <source>
        <strain evidence="2">CPER-KK1</strain>
    </source>
</reference>
<reference evidence="2" key="2">
    <citation type="journal article" date="2022" name="Microbiol. Resour. Announc.">
        <title>Metagenome Sequencing to Explore Phylogenomics of Terrestrial Cyanobacteria.</title>
        <authorList>
            <person name="Ward R.D."/>
            <person name="Stajich J.E."/>
            <person name="Johansen J.R."/>
            <person name="Huntemann M."/>
            <person name="Clum A."/>
            <person name="Foster B."/>
            <person name="Foster B."/>
            <person name="Roux S."/>
            <person name="Palaniappan K."/>
            <person name="Varghese N."/>
            <person name="Mukherjee S."/>
            <person name="Reddy T.B.K."/>
            <person name="Daum C."/>
            <person name="Copeland A."/>
            <person name="Chen I.A."/>
            <person name="Ivanova N.N."/>
            <person name="Kyrpides N.C."/>
            <person name="Shapiro N."/>
            <person name="Eloe-Fadrosh E.A."/>
            <person name="Pietrasiak N."/>
        </authorList>
    </citation>
    <scope>NUCLEOTIDE SEQUENCE</scope>
    <source>
        <strain evidence="2">CPER-KK1</strain>
    </source>
</reference>
<dbReference type="AlphaFoldDB" id="A0A951PG63"/>